<dbReference type="Pfam" id="PF06568">
    <property type="entry name" value="YjiS-like"/>
    <property type="match status" value="1"/>
</dbReference>
<dbReference type="Proteomes" id="UP000193200">
    <property type="component" value="Unassembled WGS sequence"/>
</dbReference>
<dbReference type="InParanoid" id="A0A1Y5R6C0"/>
<dbReference type="InterPro" id="IPR009506">
    <property type="entry name" value="YjiS-like"/>
</dbReference>
<evidence type="ECO:0000313" key="4">
    <source>
        <dbReference type="Proteomes" id="UP000193200"/>
    </source>
</evidence>
<evidence type="ECO:0000313" key="3">
    <source>
        <dbReference type="EMBL" id="SLN10283.1"/>
    </source>
</evidence>
<feature type="domain" description="YjiS-like" evidence="2">
    <location>
        <begin position="50"/>
        <end position="86"/>
    </location>
</feature>
<accession>A0A1Y5R6C0</accession>
<organism evidence="3 4">
    <name type="scientific">Oceanibacterium hippocampi</name>
    <dbReference type="NCBI Taxonomy" id="745714"/>
    <lineage>
        <taxon>Bacteria</taxon>
        <taxon>Pseudomonadati</taxon>
        <taxon>Pseudomonadota</taxon>
        <taxon>Alphaproteobacteria</taxon>
        <taxon>Sneathiellales</taxon>
        <taxon>Sneathiellaceae</taxon>
        <taxon>Oceanibacterium</taxon>
    </lineage>
</organism>
<protein>
    <recommendedName>
        <fullName evidence="2">YjiS-like domain-containing protein</fullName>
    </recommendedName>
</protein>
<dbReference type="EMBL" id="FWFR01000001">
    <property type="protein sequence ID" value="SLN10283.1"/>
    <property type="molecule type" value="Genomic_DNA"/>
</dbReference>
<dbReference type="RefSeq" id="WP_085881416.1">
    <property type="nucleotide sequence ID" value="NZ_FWFR01000001.1"/>
</dbReference>
<dbReference type="OrthoDB" id="8116725at2"/>
<evidence type="ECO:0000256" key="1">
    <source>
        <dbReference type="SAM" id="MobiDB-lite"/>
    </source>
</evidence>
<reference evidence="3 4" key="1">
    <citation type="submission" date="2017-03" db="EMBL/GenBank/DDBJ databases">
        <authorList>
            <person name="Afonso C.L."/>
            <person name="Miller P.J."/>
            <person name="Scott M.A."/>
            <person name="Spackman E."/>
            <person name="Goraichik I."/>
            <person name="Dimitrov K.M."/>
            <person name="Suarez D.L."/>
            <person name="Swayne D.E."/>
        </authorList>
    </citation>
    <scope>NUCLEOTIDE SEQUENCE [LARGE SCALE GENOMIC DNA]</scope>
    <source>
        <strain evidence="3 4">CECT 7691</strain>
    </source>
</reference>
<evidence type="ECO:0000259" key="2">
    <source>
        <dbReference type="Pfam" id="PF06568"/>
    </source>
</evidence>
<proteinExistence type="predicted"/>
<gene>
    <name evidence="3" type="ORF">OCH7691_00031</name>
</gene>
<name>A0A1Y5R6C0_9PROT</name>
<feature type="region of interest" description="Disordered" evidence="1">
    <location>
        <begin position="108"/>
        <end position="142"/>
    </location>
</feature>
<sequence length="142" mass="15787">MEYWTSWHALDDKYRNGLIVARIERARTFQGLGNRIARGLVAVGVLGRELVAAAARYRLERRTRAALEHLSDQVLKDIGVPRGDIHAIARAAAGKREVAFTESRWVQRVGSPEPGHTNDFIHAPRTNRPAANDRTGRKGNAA</sequence>
<keyword evidence="4" id="KW-1185">Reference proteome</keyword>
<dbReference type="AlphaFoldDB" id="A0A1Y5R6C0"/>